<reference evidence="2" key="2">
    <citation type="journal article" date="2022" name="Res Sq">
        <title>Comparative Genomics Reveals Insights into the Divergent Evolution of Astigmatic Mites and Household Pest Adaptations.</title>
        <authorList>
            <person name="Xiong Q."/>
            <person name="Wan A.T.-Y."/>
            <person name="Liu X.-Y."/>
            <person name="Fung C.S.-H."/>
            <person name="Xiao X."/>
            <person name="Malainual N."/>
            <person name="Hou J."/>
            <person name="Wang L."/>
            <person name="Wang M."/>
            <person name="Yang K."/>
            <person name="Cui Y."/>
            <person name="Leung E."/>
            <person name="Nong W."/>
            <person name="Shin S.-K."/>
            <person name="Au S."/>
            <person name="Jeong K.Y."/>
            <person name="Chew F.T."/>
            <person name="Hui J."/>
            <person name="Leung T.F."/>
            <person name="Tungtrongchitr A."/>
            <person name="Zhong N."/>
            <person name="Liu Z."/>
            <person name="Tsui S."/>
        </authorList>
    </citation>
    <scope>NUCLEOTIDE SEQUENCE</scope>
    <source>
        <strain evidence="2">Derf</strain>
        <tissue evidence="2">Whole organism</tissue>
    </source>
</reference>
<proteinExistence type="predicted"/>
<evidence type="ECO:0000256" key="1">
    <source>
        <dbReference type="SAM" id="MobiDB-lite"/>
    </source>
</evidence>
<keyword evidence="3" id="KW-1185">Reference proteome</keyword>
<evidence type="ECO:0000313" key="2">
    <source>
        <dbReference type="EMBL" id="KAH9493667.1"/>
    </source>
</evidence>
<feature type="region of interest" description="Disordered" evidence="1">
    <location>
        <begin position="1"/>
        <end position="81"/>
    </location>
</feature>
<comment type="caution">
    <text evidence="2">The sequence shown here is derived from an EMBL/GenBank/DDBJ whole genome shotgun (WGS) entry which is preliminary data.</text>
</comment>
<gene>
    <name evidence="2" type="ORF">DERF_014405</name>
</gene>
<reference evidence="2" key="1">
    <citation type="submission" date="2013-05" db="EMBL/GenBank/DDBJ databases">
        <authorList>
            <person name="Yim A.K.Y."/>
            <person name="Chan T.F."/>
            <person name="Ji K.M."/>
            <person name="Liu X.Y."/>
            <person name="Zhou J.W."/>
            <person name="Li R.Q."/>
            <person name="Yang K.Y."/>
            <person name="Li J."/>
            <person name="Li M."/>
            <person name="Law P.T.W."/>
            <person name="Wu Y.L."/>
            <person name="Cai Z.L."/>
            <person name="Qin H."/>
            <person name="Bao Y."/>
            <person name="Leung R.K.K."/>
            <person name="Ng P.K.S."/>
            <person name="Zou J."/>
            <person name="Zhong X.J."/>
            <person name="Ran P.X."/>
            <person name="Zhong N.S."/>
            <person name="Liu Z.G."/>
            <person name="Tsui S.K.W."/>
        </authorList>
    </citation>
    <scope>NUCLEOTIDE SEQUENCE</scope>
    <source>
        <strain evidence="2">Derf</strain>
        <tissue evidence="2">Whole organism</tissue>
    </source>
</reference>
<name>A0A922HLX0_DERFA</name>
<dbReference type="AlphaFoldDB" id="A0A922HLX0"/>
<protein>
    <submittedName>
        <fullName evidence="2">Uncharacterized protein</fullName>
    </submittedName>
</protein>
<evidence type="ECO:0000313" key="3">
    <source>
        <dbReference type="Proteomes" id="UP000790347"/>
    </source>
</evidence>
<accession>A0A922HLX0</accession>
<dbReference type="EMBL" id="ASGP02000008">
    <property type="protein sequence ID" value="KAH9493667.1"/>
    <property type="molecule type" value="Genomic_DNA"/>
</dbReference>
<dbReference type="Proteomes" id="UP000790347">
    <property type="component" value="Unassembled WGS sequence"/>
</dbReference>
<sequence length="107" mass="11693">MRRQEIFDRPATLQRTTSLQHPDVSIKPLSSSKSFHHLENPTAGTVVPELNATNRPPTPVMPTTEGVTTTVTPTAPPSTSPLTADITSAMTNVDEIQRLVQQLDHLK</sequence>
<feature type="compositionally biased region" description="Low complexity" evidence="1">
    <location>
        <begin position="61"/>
        <end position="73"/>
    </location>
</feature>
<organism evidence="2 3">
    <name type="scientific">Dermatophagoides farinae</name>
    <name type="common">American house dust mite</name>
    <dbReference type="NCBI Taxonomy" id="6954"/>
    <lineage>
        <taxon>Eukaryota</taxon>
        <taxon>Metazoa</taxon>
        <taxon>Ecdysozoa</taxon>
        <taxon>Arthropoda</taxon>
        <taxon>Chelicerata</taxon>
        <taxon>Arachnida</taxon>
        <taxon>Acari</taxon>
        <taxon>Acariformes</taxon>
        <taxon>Sarcoptiformes</taxon>
        <taxon>Astigmata</taxon>
        <taxon>Psoroptidia</taxon>
        <taxon>Analgoidea</taxon>
        <taxon>Pyroglyphidae</taxon>
        <taxon>Dermatophagoidinae</taxon>
        <taxon>Dermatophagoides</taxon>
    </lineage>
</organism>